<dbReference type="Proteomes" id="UP000217895">
    <property type="component" value="Chromosome"/>
</dbReference>
<protein>
    <submittedName>
        <fullName evidence="2">Uncharacterized protein</fullName>
    </submittedName>
</protein>
<keyword evidence="1" id="KW-0812">Transmembrane</keyword>
<sequence>MRLLLLFALFTCSLTLVLSIYPGLLNGFVVFVAIALLWLILIGWVAISTLQAWRNQSSMRPVIAIALMLAISYGLLKFYVPRRVAFAFSRPAFEQWLAAHPEKPPEGRELNSKLGIYQVEDYFAGDGDDHYFRTYHHGDGLGPDTVSYGFAYQPNLKQSPLGAAGYKLHPLEGKWSWFIASNDW</sequence>
<organism evidence="2 3">
    <name type="scientific">Leptolyngbya boryana NIES-2135</name>
    <dbReference type="NCBI Taxonomy" id="1973484"/>
    <lineage>
        <taxon>Bacteria</taxon>
        <taxon>Bacillati</taxon>
        <taxon>Cyanobacteriota</taxon>
        <taxon>Cyanophyceae</taxon>
        <taxon>Leptolyngbyales</taxon>
        <taxon>Leptolyngbyaceae</taxon>
        <taxon>Leptolyngbya group</taxon>
        <taxon>Leptolyngbya</taxon>
    </lineage>
</organism>
<keyword evidence="3" id="KW-1185">Reference proteome</keyword>
<name>A0A1Z4JG26_LEPBY</name>
<reference evidence="2 3" key="1">
    <citation type="submission" date="2017-06" db="EMBL/GenBank/DDBJ databases">
        <title>Genome sequencing of cyanobaciteial culture collection at National Institute for Environmental Studies (NIES).</title>
        <authorList>
            <person name="Hirose Y."/>
            <person name="Shimura Y."/>
            <person name="Fujisawa T."/>
            <person name="Nakamura Y."/>
            <person name="Kawachi M."/>
        </authorList>
    </citation>
    <scope>NUCLEOTIDE SEQUENCE [LARGE SCALE GENOMIC DNA]</scope>
    <source>
        <strain evidence="2 3">NIES-2135</strain>
    </source>
</reference>
<proteinExistence type="predicted"/>
<gene>
    <name evidence="2" type="ORF">NIES2135_25200</name>
</gene>
<evidence type="ECO:0000313" key="2">
    <source>
        <dbReference type="EMBL" id="BAY55696.1"/>
    </source>
</evidence>
<keyword evidence="1" id="KW-0472">Membrane</keyword>
<dbReference type="AlphaFoldDB" id="A0A1Z4JG26"/>
<evidence type="ECO:0000313" key="3">
    <source>
        <dbReference type="Proteomes" id="UP000217895"/>
    </source>
</evidence>
<accession>A0A1Z4JG26</accession>
<keyword evidence="1" id="KW-1133">Transmembrane helix</keyword>
<dbReference type="EMBL" id="AP018203">
    <property type="protein sequence ID" value="BAY55696.1"/>
    <property type="molecule type" value="Genomic_DNA"/>
</dbReference>
<evidence type="ECO:0000256" key="1">
    <source>
        <dbReference type="SAM" id="Phobius"/>
    </source>
</evidence>
<feature type="transmembrane region" description="Helical" evidence="1">
    <location>
        <begin position="29"/>
        <end position="50"/>
    </location>
</feature>
<feature type="transmembrane region" description="Helical" evidence="1">
    <location>
        <begin position="62"/>
        <end position="80"/>
    </location>
</feature>